<dbReference type="Proteomes" id="UP000184418">
    <property type="component" value="Unassembled WGS sequence"/>
</dbReference>
<feature type="compositionally biased region" description="Low complexity" evidence="1">
    <location>
        <begin position="204"/>
        <end position="214"/>
    </location>
</feature>
<proteinExistence type="predicted"/>
<name>A0A1M6J2X2_9BACT</name>
<feature type="region of interest" description="Disordered" evidence="1">
    <location>
        <begin position="1"/>
        <end position="83"/>
    </location>
</feature>
<gene>
    <name evidence="2" type="ORF">SAMN02745146_3073</name>
</gene>
<feature type="compositionally biased region" description="Low complexity" evidence="1">
    <location>
        <begin position="71"/>
        <end position="83"/>
    </location>
</feature>
<evidence type="ECO:0000313" key="3">
    <source>
        <dbReference type="Proteomes" id="UP000184418"/>
    </source>
</evidence>
<dbReference type="AlphaFoldDB" id="A0A1M6J2X2"/>
<feature type="region of interest" description="Disordered" evidence="1">
    <location>
        <begin position="115"/>
        <end position="214"/>
    </location>
</feature>
<keyword evidence="3" id="KW-1185">Reference proteome</keyword>
<sequence>MVGLATIPAAPDAPPTARQAVANSQGHRLPLVGTSHARPRQPPHTTLTLRQPAACRATSPTGQAARHAPLASRPGPGRRSASSLPCSAEFWAPYLRPKPRYAASAPLLHVAPALSPPHRHNSNHRLYSCSPDASPPHRCQAAQGQKKAPRRLSAPPDFVAGRRLKSPPPAGKACVQATQAEARPASRRVLLGSAPSPRHHAQADARSSASGSAA</sequence>
<feature type="compositionally biased region" description="Low complexity" evidence="1">
    <location>
        <begin position="1"/>
        <end position="10"/>
    </location>
</feature>
<evidence type="ECO:0000256" key="1">
    <source>
        <dbReference type="SAM" id="MobiDB-lite"/>
    </source>
</evidence>
<protein>
    <submittedName>
        <fullName evidence="2">Uncharacterized protein</fullName>
    </submittedName>
</protein>
<accession>A0A1M6J2X2</accession>
<organism evidence="2 3">
    <name type="scientific">Hymenobacter daecheongensis DSM 21074</name>
    <dbReference type="NCBI Taxonomy" id="1121955"/>
    <lineage>
        <taxon>Bacteria</taxon>
        <taxon>Pseudomonadati</taxon>
        <taxon>Bacteroidota</taxon>
        <taxon>Cytophagia</taxon>
        <taxon>Cytophagales</taxon>
        <taxon>Hymenobacteraceae</taxon>
        <taxon>Hymenobacter</taxon>
    </lineage>
</organism>
<reference evidence="2 3" key="1">
    <citation type="submission" date="2016-11" db="EMBL/GenBank/DDBJ databases">
        <authorList>
            <person name="Jaros S."/>
            <person name="Januszkiewicz K."/>
            <person name="Wedrychowicz H."/>
        </authorList>
    </citation>
    <scope>NUCLEOTIDE SEQUENCE [LARGE SCALE GENOMIC DNA]</scope>
    <source>
        <strain evidence="2 3">DSM 21074</strain>
    </source>
</reference>
<evidence type="ECO:0000313" key="2">
    <source>
        <dbReference type="EMBL" id="SHJ41063.1"/>
    </source>
</evidence>
<dbReference type="EMBL" id="FQYN01000006">
    <property type="protein sequence ID" value="SHJ41063.1"/>
    <property type="molecule type" value="Genomic_DNA"/>
</dbReference>
<dbReference type="STRING" id="1121955.SAMN02745146_3073"/>